<dbReference type="RefSeq" id="WP_213021142.1">
    <property type="nucleotide sequence ID" value="NZ_BORJ01000011.1"/>
</dbReference>
<sequence>MACILGLFRVCIADLVKHENKEHKLIKEEVDQLNGIVKEALADSETLFFVAEIDGQIVGTIAQKNPNQLISENIEMEPNVYEMASVYLYSAELSHLYKW</sequence>
<proteinExistence type="predicted"/>
<comment type="caution">
    <text evidence="1">The sequence shown here is derived from an EMBL/GenBank/DDBJ whole genome shotgun (WGS) entry which is preliminary data.</text>
</comment>
<organism evidence="1 2">
    <name type="scientific">Siminovitchia terrae</name>
    <name type="common">Bacillus terrae</name>
    <dbReference type="NCBI Taxonomy" id="1914933"/>
    <lineage>
        <taxon>Bacteria</taxon>
        <taxon>Bacillati</taxon>
        <taxon>Bacillota</taxon>
        <taxon>Bacilli</taxon>
        <taxon>Bacillales</taxon>
        <taxon>Bacillaceae</taxon>
        <taxon>Siminovitchia</taxon>
    </lineage>
</organism>
<name>A0ABQ4L0W1_SIMTE</name>
<protein>
    <recommendedName>
        <fullName evidence="3">N-acetyltransferase domain-containing protein</fullName>
    </recommendedName>
</protein>
<gene>
    <name evidence="1" type="ORF">J6TS1_37830</name>
</gene>
<evidence type="ECO:0000313" key="2">
    <source>
        <dbReference type="Proteomes" id="UP000680670"/>
    </source>
</evidence>
<evidence type="ECO:0008006" key="3">
    <source>
        <dbReference type="Google" id="ProtNLM"/>
    </source>
</evidence>
<accession>A0ABQ4L0W1</accession>
<dbReference type="Gene3D" id="3.40.630.30">
    <property type="match status" value="1"/>
</dbReference>
<keyword evidence="2" id="KW-1185">Reference proteome</keyword>
<dbReference type="Proteomes" id="UP000680670">
    <property type="component" value="Unassembled WGS sequence"/>
</dbReference>
<dbReference type="EMBL" id="BORJ01000011">
    <property type="protein sequence ID" value="GIN97913.1"/>
    <property type="molecule type" value="Genomic_DNA"/>
</dbReference>
<reference evidence="1 2" key="1">
    <citation type="submission" date="2021-03" db="EMBL/GenBank/DDBJ databases">
        <title>Antimicrobial resistance genes in bacteria isolated from Japanese honey, and their potential for conferring macrolide and lincosamide resistance in the American foulbrood pathogen Paenibacillus larvae.</title>
        <authorList>
            <person name="Okamoto M."/>
            <person name="Kumagai M."/>
            <person name="Kanamori H."/>
            <person name="Takamatsu D."/>
        </authorList>
    </citation>
    <scope>NUCLEOTIDE SEQUENCE [LARGE SCALE GENOMIC DNA]</scope>
    <source>
        <strain evidence="1 2">J6TS1</strain>
    </source>
</reference>
<evidence type="ECO:0000313" key="1">
    <source>
        <dbReference type="EMBL" id="GIN97913.1"/>
    </source>
</evidence>